<name>A0A163LQ82_ABSGL</name>
<feature type="domain" description="Centrosomal protein CEP104 Zn finger" evidence="3">
    <location>
        <begin position="848"/>
        <end position="959"/>
    </location>
</feature>
<dbReference type="Gene3D" id="1.25.10.10">
    <property type="entry name" value="Leucine-rich Repeat Variant"/>
    <property type="match status" value="1"/>
</dbReference>
<dbReference type="AlphaFoldDB" id="A0A163LQ82"/>
<feature type="compositionally biased region" description="Low complexity" evidence="1">
    <location>
        <begin position="807"/>
        <end position="822"/>
    </location>
</feature>
<evidence type="ECO:0000259" key="3">
    <source>
        <dbReference type="Pfam" id="PF21039"/>
    </source>
</evidence>
<dbReference type="PANTHER" id="PTHR13371:SF0">
    <property type="entry name" value="CENTROSOMAL PROTEIN OF 104 KDA"/>
    <property type="match status" value="1"/>
</dbReference>
<proteinExistence type="predicted"/>
<evidence type="ECO:0008006" key="6">
    <source>
        <dbReference type="Google" id="ProtNLM"/>
    </source>
</evidence>
<dbReference type="InterPro" id="IPR011989">
    <property type="entry name" value="ARM-like"/>
</dbReference>
<evidence type="ECO:0000313" key="4">
    <source>
        <dbReference type="EMBL" id="SAL95438.1"/>
    </source>
</evidence>
<dbReference type="InParanoid" id="A0A163LQ82"/>
<dbReference type="EMBL" id="LT550334">
    <property type="protein sequence ID" value="SAL95438.1"/>
    <property type="molecule type" value="Genomic_DNA"/>
</dbReference>
<feature type="region of interest" description="Disordered" evidence="1">
    <location>
        <begin position="19"/>
        <end position="42"/>
    </location>
</feature>
<keyword evidence="5" id="KW-1185">Reference proteome</keyword>
<feature type="region of interest" description="Disordered" evidence="1">
    <location>
        <begin position="772"/>
        <end position="839"/>
    </location>
</feature>
<dbReference type="InterPro" id="IPR048739">
    <property type="entry name" value="CEP104_N"/>
</dbReference>
<gene>
    <name evidence="4" type="primary">ABSGL_00767.1 scaffold 958</name>
</gene>
<feature type="compositionally biased region" description="Basic and acidic residues" evidence="1">
    <location>
        <begin position="778"/>
        <end position="791"/>
    </location>
</feature>
<organism evidence="4">
    <name type="scientific">Absidia glauca</name>
    <name type="common">Pin mould</name>
    <dbReference type="NCBI Taxonomy" id="4829"/>
    <lineage>
        <taxon>Eukaryota</taxon>
        <taxon>Fungi</taxon>
        <taxon>Fungi incertae sedis</taxon>
        <taxon>Mucoromycota</taxon>
        <taxon>Mucoromycotina</taxon>
        <taxon>Mucoromycetes</taxon>
        <taxon>Mucorales</taxon>
        <taxon>Cunninghamellaceae</taxon>
        <taxon>Absidia</taxon>
    </lineage>
</organism>
<protein>
    <recommendedName>
        <fullName evidence="6">TOG domain-containing protein</fullName>
    </recommendedName>
</protein>
<dbReference type="OrthoDB" id="66599at2759"/>
<feature type="region of interest" description="Disordered" evidence="1">
    <location>
        <begin position="960"/>
        <end position="1003"/>
    </location>
</feature>
<dbReference type="Pfam" id="PF21038">
    <property type="entry name" value="CEP104_N"/>
    <property type="match status" value="1"/>
</dbReference>
<evidence type="ECO:0000256" key="1">
    <source>
        <dbReference type="SAM" id="MobiDB-lite"/>
    </source>
</evidence>
<dbReference type="Pfam" id="PF21040">
    <property type="entry name" value="CEP104-like_TOG"/>
    <property type="match status" value="1"/>
</dbReference>
<dbReference type="InterPro" id="IPR052607">
    <property type="entry name" value="CEP104-like"/>
</dbReference>
<evidence type="ECO:0000313" key="5">
    <source>
        <dbReference type="Proteomes" id="UP000078561"/>
    </source>
</evidence>
<dbReference type="Proteomes" id="UP000078561">
    <property type="component" value="Unassembled WGS sequence"/>
</dbReference>
<evidence type="ECO:0000259" key="2">
    <source>
        <dbReference type="Pfam" id="PF21038"/>
    </source>
</evidence>
<dbReference type="GO" id="GO:0005929">
    <property type="term" value="C:cilium"/>
    <property type="evidence" value="ECO:0007669"/>
    <property type="project" value="TreeGrafter"/>
</dbReference>
<sequence length="1003" mass="112470">MTILPLSYEVAHCSSWDEDRSPEQLVNSSPGNRSSDTPLLNPEEELRNVKVKGWQTPKCPTYPQDLIIHLLCGPARIAKIQLLSHHYKIATKIDIYIGLLKESSETLSQQSDDDDDTLIEFTRLGNARTQFRARELKSIKINADGEYIRLVVRNNHQNRLNIYNQVGLLALNVLGQPLLHTSSFPQNHMPPHLHTALDDSSMLSSSTRRTSVSSNHSLAHELSASGVVELELQHWTSSLVHAESLAVRDESYQTAKTYKFISDRLARFSKILVEFEQAKRHAVDTKDYDEAEKIKGDINEIKQAAESIIKQANIRITDDGQVVPLNEDLPAEQAFGHMDGQGGDESMTLQDQMYDEAIAKWTNFDATKTPPATTEDEDDIPVEDTLDQAPAEDAIVTSTSTASSAPSMDLAEMLMPPYLTSYQSDDHHQQHIPILSSSMSAKIQRRKSLAADESAAASAKPSPVMMPALDEEVEEELPVDPDTIPEPIMDEERDAYHTVIAVFGEEIVACVLSIKSKCRERGLLHIQRCIDAACQLATTNALHQLPDLFESTPHADNDDDTAAFHLVNATLMMVQEAIMDSREPIVTLAIQIWQQLNEFCLTAKVQSPMEWTLRAFSCLLKRTGDTNATIRSNAVDLVLILAYHAHQSTTAYSLLDQFVCKPDRIIHNHKEALARVHLVQRAVDELKLIEPQRGIIALELLMAFVMTYLYHGHDDVQQEAMRLLLVVGMAVEWKSLSPLLDDETRRSVQSKLQPDSHLLPDKENAMAELRALTVQSGTEKKQVVRKSDMSKPRRPAATTPAEKKKTQASATKKPATTTTTKRTQARTRPAKPAAPVVEDTTDTKENAMCIFCDEYNEQFNEQTLITHYYKTCPALTNCPMCQIILEVSTLQTHTLTDCEKRHLMKQCTRCKQAVPVEQWLQHTLKNACTAYTNPDEVKCPLCFITIEPGTDEGWRHHLLTGDGCPKNQRRSTTTTTTKKPTAKKQTVDKKQPLRTRPSSLKKK</sequence>
<dbReference type="PANTHER" id="PTHR13371">
    <property type="entry name" value="GLYCINE-, GLUTAMATE-, THIENYLCYCLOHEXYLPIPERIDINE-BINDING PROTEIN"/>
    <property type="match status" value="1"/>
</dbReference>
<dbReference type="Pfam" id="PF21039">
    <property type="entry name" value="CEP104_ZnF"/>
    <property type="match status" value="1"/>
</dbReference>
<dbReference type="InterPro" id="IPR048738">
    <property type="entry name" value="CEP104_Znf"/>
</dbReference>
<accession>A0A163LQ82</accession>
<dbReference type="OMA" id="VQGNDYN"/>
<feature type="domain" description="Centrosomal protein CEP104 N-terminal" evidence="2">
    <location>
        <begin position="53"/>
        <end position="175"/>
    </location>
</feature>
<feature type="compositionally biased region" description="Polar residues" evidence="1">
    <location>
        <begin position="24"/>
        <end position="38"/>
    </location>
</feature>
<reference evidence="4" key="1">
    <citation type="submission" date="2016-04" db="EMBL/GenBank/DDBJ databases">
        <authorList>
            <person name="Evans L.H."/>
            <person name="Alamgir A."/>
            <person name="Owens N."/>
            <person name="Weber N.D."/>
            <person name="Virtaneva K."/>
            <person name="Barbian K."/>
            <person name="Babar A."/>
            <person name="Rosenke K."/>
        </authorList>
    </citation>
    <scope>NUCLEOTIDE SEQUENCE [LARGE SCALE GENOMIC DNA]</scope>
    <source>
        <strain evidence="4">CBS 101.48</strain>
    </source>
</reference>